<name>X0ZS28_9ZZZZ</name>
<dbReference type="Gene3D" id="3.30.110.20">
    <property type="entry name" value="Alba-like domain"/>
    <property type="match status" value="1"/>
</dbReference>
<evidence type="ECO:0000313" key="1">
    <source>
        <dbReference type="EMBL" id="GAG72119.1"/>
    </source>
</evidence>
<organism evidence="1">
    <name type="scientific">marine sediment metagenome</name>
    <dbReference type="NCBI Taxonomy" id="412755"/>
    <lineage>
        <taxon>unclassified sequences</taxon>
        <taxon>metagenomes</taxon>
        <taxon>ecological metagenomes</taxon>
    </lineage>
</organism>
<accession>X0ZS28</accession>
<dbReference type="Pfam" id="PF04232">
    <property type="entry name" value="SpoVS"/>
    <property type="match status" value="1"/>
</dbReference>
<reference evidence="1" key="1">
    <citation type="journal article" date="2014" name="Front. Microbiol.">
        <title>High frequency of phylogenetically diverse reductive dehalogenase-homologous genes in deep subseafloor sedimentary metagenomes.</title>
        <authorList>
            <person name="Kawai M."/>
            <person name="Futagami T."/>
            <person name="Toyoda A."/>
            <person name="Takaki Y."/>
            <person name="Nishi S."/>
            <person name="Hori S."/>
            <person name="Arai W."/>
            <person name="Tsubouchi T."/>
            <person name="Morono Y."/>
            <person name="Uchiyama I."/>
            <person name="Ito T."/>
            <person name="Fujiyama A."/>
            <person name="Inagaki F."/>
            <person name="Takami H."/>
        </authorList>
    </citation>
    <scope>NUCLEOTIDE SEQUENCE</scope>
    <source>
        <strain evidence="1">Expedition CK06-06</strain>
    </source>
</reference>
<dbReference type="EMBL" id="BART01003106">
    <property type="protein sequence ID" value="GAG72119.1"/>
    <property type="molecule type" value="Genomic_DNA"/>
</dbReference>
<comment type="caution">
    <text evidence="1">The sequence shown here is derived from an EMBL/GenBank/DDBJ whole genome shotgun (WGS) entry which is preliminary data.</text>
</comment>
<protein>
    <recommendedName>
        <fullName evidence="2">Stage V sporulation protein S</fullName>
    </recommendedName>
</protein>
<dbReference type="AlphaFoldDB" id="X0ZS28"/>
<proteinExistence type="predicted"/>
<gene>
    <name evidence="1" type="ORF">S01H4_08847</name>
</gene>
<sequence>MAEIFKVSTKSRPNLVAGAIAGVLRESGLVRIQVIGAGALNQAIKAIAIARGFVAPSGINLICIPSFKDIMINGEERTAILLTVKDYSKVLV</sequence>
<dbReference type="PANTHER" id="PTHR35331:SF1">
    <property type="entry name" value="STAGE V SPORULATION PROTEIN S"/>
    <property type="match status" value="1"/>
</dbReference>
<dbReference type="GO" id="GO:0003676">
    <property type="term" value="F:nucleic acid binding"/>
    <property type="evidence" value="ECO:0007669"/>
    <property type="project" value="InterPro"/>
</dbReference>
<dbReference type="InterPro" id="IPR007347">
    <property type="entry name" value="SpoVS"/>
</dbReference>
<dbReference type="PANTHER" id="PTHR35331">
    <property type="entry name" value="STAGE V SPORULATION PROTEIN S"/>
    <property type="match status" value="1"/>
</dbReference>
<evidence type="ECO:0008006" key="2">
    <source>
        <dbReference type="Google" id="ProtNLM"/>
    </source>
</evidence>
<dbReference type="InterPro" id="IPR036882">
    <property type="entry name" value="Alba-like_dom_sf"/>
</dbReference>